<dbReference type="SUPFAM" id="SSF48371">
    <property type="entry name" value="ARM repeat"/>
    <property type="match status" value="1"/>
</dbReference>
<dbReference type="Pfam" id="PF14668">
    <property type="entry name" value="RICTOR_V"/>
    <property type="match status" value="1"/>
</dbReference>
<dbReference type="GO" id="GO:0031932">
    <property type="term" value="C:TORC2 complex"/>
    <property type="evidence" value="ECO:0007669"/>
    <property type="project" value="InterPro"/>
</dbReference>
<dbReference type="InterPro" id="IPR016024">
    <property type="entry name" value="ARM-type_fold"/>
</dbReference>
<dbReference type="AlphaFoldDB" id="A0A0N5AJA8"/>
<dbReference type="SMART" id="SM01310">
    <property type="entry name" value="RICTOR_V"/>
    <property type="match status" value="1"/>
</dbReference>
<reference evidence="3" key="1">
    <citation type="submission" date="2017-02" db="UniProtKB">
        <authorList>
            <consortium name="WormBaseParasite"/>
        </authorList>
    </citation>
    <scope>IDENTIFICATION</scope>
</reference>
<name>A0A0N5AJA8_9BILA</name>
<dbReference type="InterPro" id="IPR029452">
    <property type="entry name" value="RICTOR_V"/>
</dbReference>
<dbReference type="GO" id="GO:0051897">
    <property type="term" value="P:positive regulation of phosphatidylinositol 3-kinase/protein kinase B signal transduction"/>
    <property type="evidence" value="ECO:0007669"/>
    <property type="project" value="TreeGrafter"/>
</dbReference>
<proteinExistence type="predicted"/>
<dbReference type="WBParaSite" id="SMUV_0000454001-mRNA-1">
    <property type="protein sequence ID" value="SMUV_0000454001-mRNA-1"/>
    <property type="gene ID" value="SMUV_0000454001"/>
</dbReference>
<sequence>MTLLVRNVDDDSDSESDSDDKCWLFLDIITSTTSAEYVKLIISCLDYSSEASFARLIFTTAITSASEVGRKWSTRFFGVLAQKNPSVFSKWGMDLLMGQLADPSAKVVRHALRLLTRWIPVYPECLPKLRKLRLEHFGDASVLLRTHLFGDESFVAENINDMKDAVELWKKEFNVKYVDIVEDDMKVELVNVKRSLDGNFARISNERSKKFGVFLPVHLYGQLALHETGREYLINCNEIDRLLLVLRNTPADMSFAETREVKASIFALANFVASSNIGLKNGIIAEIIIIMCRYAEACPVLSIRGTAFWGLNLIGSSKYGSKFLALLGWESSRYYKDFGDKERIGDWEIPSLNPSRLWISSLDVCTSDPHYIVKKDKDISQSTSLSRPSRSSTTTSGGSFKQLSEVIERKDTLRSLRALTNDSIEISGLSSTCTLEPDIASVLLNEFDFGIPNVPQRHIGDESVPDTLSTEETKGCKLHQSSILRAGLGLPSFEFGNVLAVEQFLSAPIWYPYMPRNELRSYRQFRELYPSTLEAPVDDVPLRFMEVEPPFITLPCTSVLTSKNIFAEEPYVSLVDENLREKLSSPEELKDALIERRKHRSDRCFYCSYFANVVSEGVTSISDVDTEERNNLLTLVEARFSKGSMQKANEKKILLKRDQALELFSSPCIYWDVFELLSDSGYKCETRRLIHSLFTDSLKAISSHYIKM</sequence>
<feature type="domain" description="Rapamycin-insensitive companion of mTOR" evidence="1">
    <location>
        <begin position="258"/>
        <end position="331"/>
    </location>
</feature>
<dbReference type="Pfam" id="PF14663">
    <property type="entry name" value="RasGEF_N_2"/>
    <property type="match status" value="1"/>
</dbReference>
<dbReference type="GO" id="GO:0038203">
    <property type="term" value="P:TORC2 signaling"/>
    <property type="evidence" value="ECO:0007669"/>
    <property type="project" value="TreeGrafter"/>
</dbReference>
<keyword evidence="2" id="KW-1185">Reference proteome</keyword>
<dbReference type="Proteomes" id="UP000046393">
    <property type="component" value="Unplaced"/>
</dbReference>
<dbReference type="PANTHER" id="PTHR13298:SF11">
    <property type="entry name" value="RAPAMYCIN-INSENSITIVE COMPANION OF MTOR"/>
    <property type="match status" value="1"/>
</dbReference>
<evidence type="ECO:0000313" key="2">
    <source>
        <dbReference type="Proteomes" id="UP000046393"/>
    </source>
</evidence>
<dbReference type="InterPro" id="IPR028268">
    <property type="entry name" value="Pianissimo_fam"/>
</dbReference>
<protein>
    <submittedName>
        <fullName evidence="3">RICTOR_V domain-containing protein</fullName>
    </submittedName>
</protein>
<dbReference type="GO" id="GO:0043539">
    <property type="term" value="F:protein serine/threonine kinase activator activity"/>
    <property type="evidence" value="ECO:0007669"/>
    <property type="project" value="TreeGrafter"/>
</dbReference>
<organism evidence="2 3">
    <name type="scientific">Syphacia muris</name>
    <dbReference type="NCBI Taxonomy" id="451379"/>
    <lineage>
        <taxon>Eukaryota</taxon>
        <taxon>Metazoa</taxon>
        <taxon>Ecdysozoa</taxon>
        <taxon>Nematoda</taxon>
        <taxon>Chromadorea</taxon>
        <taxon>Rhabditida</taxon>
        <taxon>Spirurina</taxon>
        <taxon>Oxyuridomorpha</taxon>
        <taxon>Oxyuroidea</taxon>
        <taxon>Oxyuridae</taxon>
        <taxon>Syphacia</taxon>
    </lineage>
</organism>
<accession>A0A0N5AJA8</accession>
<dbReference type="PANTHER" id="PTHR13298">
    <property type="entry name" value="CYTOSOLIC REGULATOR PIANISSIMO"/>
    <property type="match status" value="1"/>
</dbReference>
<dbReference type="SMART" id="SM01303">
    <property type="entry name" value="RasGEF_N_2"/>
    <property type="match status" value="1"/>
</dbReference>
<evidence type="ECO:0000313" key="3">
    <source>
        <dbReference type="WBParaSite" id="SMUV_0000454001-mRNA-1"/>
    </source>
</evidence>
<evidence type="ECO:0000259" key="1">
    <source>
        <dbReference type="SMART" id="SM01310"/>
    </source>
</evidence>
<dbReference type="STRING" id="451379.A0A0N5AJA8"/>
<dbReference type="InterPro" id="IPR029453">
    <property type="entry name" value="Rictor_IV"/>
</dbReference>